<dbReference type="SMART" id="SM00487">
    <property type="entry name" value="DEXDc"/>
    <property type="match status" value="1"/>
</dbReference>
<proteinExistence type="predicted"/>
<dbReference type="InterPro" id="IPR014001">
    <property type="entry name" value="Helicase_ATP-bd"/>
</dbReference>
<feature type="domain" description="Helicase ATP-binding" evidence="6">
    <location>
        <begin position="450"/>
        <end position="617"/>
    </location>
</feature>
<keyword evidence="2" id="KW-0378">Hydrolase</keyword>
<feature type="domain" description="Helicase C-terminal" evidence="7">
    <location>
        <begin position="628"/>
        <end position="804"/>
    </location>
</feature>
<dbReference type="InterPro" id="IPR011545">
    <property type="entry name" value="DEAD/DEAH_box_helicase_dom"/>
</dbReference>
<feature type="compositionally biased region" description="Low complexity" evidence="5">
    <location>
        <begin position="188"/>
        <end position="198"/>
    </location>
</feature>
<feature type="compositionally biased region" description="Basic residues" evidence="5">
    <location>
        <begin position="105"/>
        <end position="114"/>
    </location>
</feature>
<feature type="region of interest" description="Disordered" evidence="5">
    <location>
        <begin position="1"/>
        <end position="33"/>
    </location>
</feature>
<dbReference type="Gene3D" id="3.40.50.300">
    <property type="entry name" value="P-loop containing nucleotide triphosphate hydrolases"/>
    <property type="match status" value="2"/>
</dbReference>
<evidence type="ECO:0000256" key="4">
    <source>
        <dbReference type="ARBA" id="ARBA00022840"/>
    </source>
</evidence>
<dbReference type="Pfam" id="PF00271">
    <property type="entry name" value="Helicase_C"/>
    <property type="match status" value="1"/>
</dbReference>
<keyword evidence="1" id="KW-0547">Nucleotide-binding</keyword>
<dbReference type="InterPro" id="IPR027417">
    <property type="entry name" value="P-loop_NTPase"/>
</dbReference>
<evidence type="ECO:0000256" key="3">
    <source>
        <dbReference type="ARBA" id="ARBA00022806"/>
    </source>
</evidence>
<dbReference type="SUPFAM" id="SSF52540">
    <property type="entry name" value="P-loop containing nucleoside triphosphate hydrolases"/>
    <property type="match status" value="1"/>
</dbReference>
<evidence type="ECO:0000256" key="1">
    <source>
        <dbReference type="ARBA" id="ARBA00022741"/>
    </source>
</evidence>
<feature type="compositionally biased region" description="Low complexity" evidence="5">
    <location>
        <begin position="115"/>
        <end position="125"/>
    </location>
</feature>
<evidence type="ECO:0000259" key="6">
    <source>
        <dbReference type="PROSITE" id="PS51192"/>
    </source>
</evidence>
<accession>A0A818YG34</accession>
<feature type="compositionally biased region" description="Basic residues" evidence="5">
    <location>
        <begin position="126"/>
        <end position="135"/>
    </location>
</feature>
<feature type="compositionally biased region" description="Polar residues" evidence="5">
    <location>
        <begin position="175"/>
        <end position="187"/>
    </location>
</feature>
<dbReference type="Pfam" id="PF00270">
    <property type="entry name" value="DEAD"/>
    <property type="match status" value="1"/>
</dbReference>
<evidence type="ECO:0000256" key="5">
    <source>
        <dbReference type="SAM" id="MobiDB-lite"/>
    </source>
</evidence>
<dbReference type="GO" id="GO:0005524">
    <property type="term" value="F:ATP binding"/>
    <property type="evidence" value="ECO:0007669"/>
    <property type="project" value="UniProtKB-KW"/>
</dbReference>
<dbReference type="EMBL" id="CAJOAY010000878">
    <property type="protein sequence ID" value="CAF3752302.1"/>
    <property type="molecule type" value="Genomic_DNA"/>
</dbReference>
<dbReference type="InterPro" id="IPR001650">
    <property type="entry name" value="Helicase_C-like"/>
</dbReference>
<dbReference type="Proteomes" id="UP000663881">
    <property type="component" value="Unassembled WGS sequence"/>
</dbReference>
<feature type="compositionally biased region" description="Basic and acidic residues" evidence="5">
    <location>
        <begin position="1"/>
        <end position="14"/>
    </location>
</feature>
<comment type="caution">
    <text evidence="8">The sequence shown here is derived from an EMBL/GenBank/DDBJ whole genome shotgun (WGS) entry which is preliminary data.</text>
</comment>
<keyword evidence="3" id="KW-0347">Helicase</keyword>
<feature type="compositionally biased region" description="Polar residues" evidence="5">
    <location>
        <begin position="215"/>
        <end position="227"/>
    </location>
</feature>
<feature type="compositionally biased region" description="Polar residues" evidence="5">
    <location>
        <begin position="145"/>
        <end position="159"/>
    </location>
</feature>
<reference evidence="8" key="1">
    <citation type="submission" date="2021-02" db="EMBL/GenBank/DDBJ databases">
        <authorList>
            <person name="Nowell W R."/>
        </authorList>
    </citation>
    <scope>NUCLEOTIDE SEQUENCE</scope>
</reference>
<evidence type="ECO:0000313" key="9">
    <source>
        <dbReference type="Proteomes" id="UP000663881"/>
    </source>
</evidence>
<feature type="compositionally biased region" description="Basic residues" evidence="5">
    <location>
        <begin position="160"/>
        <end position="174"/>
    </location>
</feature>
<evidence type="ECO:0000313" key="8">
    <source>
        <dbReference type="EMBL" id="CAF3752302.1"/>
    </source>
</evidence>
<protein>
    <recommendedName>
        <fullName evidence="10">RNA helicase</fullName>
    </recommendedName>
</protein>
<feature type="region of interest" description="Disordered" evidence="5">
    <location>
        <begin position="105"/>
        <end position="227"/>
    </location>
</feature>
<sequence length="804" mass="92656">MFRKKQDISTHSETDLSSISDNESIKSSPLSEHEKISIENNDKPLKMNCCLICSIIPALSNGNCCQKHLTLLTSTFGTTVLPPQVLYMVPPVTNSCCKLKRHRRSCSNTKRHHSSSSSSSSSSSNSRHRKKKRSLNLKSFDTDDSSLSSNIESTRITNSKSRKIPILRRPHRKQTSPSSSSINTNMKNINRNSSRQSRFFSTPSLTSNKHRTTTRRQSLLQNKSVQVNNKSTSSELIELDPELSYSPRLLLKRIIHVKDEDEEMSNFEEKLNILKKKKLTAKTIVEQQRNEIRLLKSSMTINERLEEIYKRFDNKNNIDNNLYKKILQLSNNKNEIFSLNDQIHQTIENLSKLIQQILNILSLKHNHNHLKNQDLNIILKEQKECFQLIKWKLSDMYANRIADEIKMNIDKRDKISFEDLNLPSGLVLGLYSMGFQNGPSDTQALILPYSLSEEFQRNIIVQSKTGTGKTISYIIHTLACIQSGLSQPQALIIVPTIELALTVGSGIEKMSKYLPNIQITYVTSSLSIQQSFITPIIIVTIDMFDLLQSVIDFSQLKILILDEIDTMIIREDYRHNLLHLFHNLPLMDDCQILVYSSTLSEQIMNFTNQLIPNSIVIKQKSDKQQLGNIEQYYVMCQDENKKNDIVNIILKQFLTTQIMIFCSNDDITERLYEKIIIHNKNNVRMLTTKFDNHQRVSLIEEFRSNFYRIFLLSAETSATTHGIDLDNVNIVINYDLPRSLGINSDLDYVTYHQRLDRCGRYNKHGYLFNLIQSLDDWNIQLGQQNYFSFVIKSIDIDGIQSLVL</sequence>
<dbReference type="PROSITE" id="PS51192">
    <property type="entry name" value="HELICASE_ATP_BIND_1"/>
    <property type="match status" value="1"/>
</dbReference>
<dbReference type="PROSITE" id="PS51194">
    <property type="entry name" value="HELICASE_CTER"/>
    <property type="match status" value="1"/>
</dbReference>
<dbReference type="GO" id="GO:0004386">
    <property type="term" value="F:helicase activity"/>
    <property type="evidence" value="ECO:0007669"/>
    <property type="project" value="UniProtKB-KW"/>
</dbReference>
<dbReference type="SMART" id="SM00490">
    <property type="entry name" value="HELICc"/>
    <property type="match status" value="1"/>
</dbReference>
<name>A0A818YG34_9BILA</name>
<dbReference type="AlphaFoldDB" id="A0A818YG34"/>
<dbReference type="GO" id="GO:0016787">
    <property type="term" value="F:hydrolase activity"/>
    <property type="evidence" value="ECO:0007669"/>
    <property type="project" value="UniProtKB-KW"/>
</dbReference>
<feature type="compositionally biased region" description="Low complexity" evidence="5">
    <location>
        <begin position="17"/>
        <end position="28"/>
    </location>
</feature>
<evidence type="ECO:0000256" key="2">
    <source>
        <dbReference type="ARBA" id="ARBA00022801"/>
    </source>
</evidence>
<dbReference type="PANTHER" id="PTHR47960">
    <property type="entry name" value="DEAD-BOX ATP-DEPENDENT RNA HELICASE 50"/>
    <property type="match status" value="1"/>
</dbReference>
<keyword evidence="4" id="KW-0067">ATP-binding</keyword>
<organism evidence="8 9">
    <name type="scientific">Adineta steineri</name>
    <dbReference type="NCBI Taxonomy" id="433720"/>
    <lineage>
        <taxon>Eukaryota</taxon>
        <taxon>Metazoa</taxon>
        <taxon>Spiralia</taxon>
        <taxon>Gnathifera</taxon>
        <taxon>Rotifera</taxon>
        <taxon>Eurotatoria</taxon>
        <taxon>Bdelloidea</taxon>
        <taxon>Adinetida</taxon>
        <taxon>Adinetidae</taxon>
        <taxon>Adineta</taxon>
    </lineage>
</organism>
<evidence type="ECO:0008006" key="10">
    <source>
        <dbReference type="Google" id="ProtNLM"/>
    </source>
</evidence>
<gene>
    <name evidence="8" type="ORF">OKA104_LOCUS15756</name>
</gene>
<evidence type="ECO:0000259" key="7">
    <source>
        <dbReference type="PROSITE" id="PS51194"/>
    </source>
</evidence>
<dbReference type="GO" id="GO:0003676">
    <property type="term" value="F:nucleic acid binding"/>
    <property type="evidence" value="ECO:0007669"/>
    <property type="project" value="InterPro"/>
</dbReference>